<dbReference type="PROSITE" id="PS50109">
    <property type="entry name" value="HIS_KIN"/>
    <property type="match status" value="1"/>
</dbReference>
<dbReference type="InterPro" id="IPR005467">
    <property type="entry name" value="His_kinase_dom"/>
</dbReference>
<keyword evidence="3 5" id="KW-0597">Phosphoprotein</keyword>
<keyword evidence="7" id="KW-0472">Membrane</keyword>
<dbReference type="CDD" id="cd17546">
    <property type="entry name" value="REC_hyHK_CKI1_RcsC-like"/>
    <property type="match status" value="1"/>
</dbReference>
<dbReference type="InterPro" id="IPR003661">
    <property type="entry name" value="HisK_dim/P_dom"/>
</dbReference>
<reference evidence="13" key="1">
    <citation type="journal article" date="2019" name="Int. J. Syst. Evol. Microbiol.">
        <title>The Global Catalogue of Microorganisms (GCM) 10K type strain sequencing project: providing services to taxonomists for standard genome sequencing and annotation.</title>
        <authorList>
            <consortium name="The Broad Institute Genomics Platform"/>
            <consortium name="The Broad Institute Genome Sequencing Center for Infectious Disease"/>
            <person name="Wu L."/>
            <person name="Ma J."/>
        </authorList>
    </citation>
    <scope>NUCLEOTIDE SEQUENCE [LARGE SCALE GENOMIC DNA]</scope>
    <source>
        <strain evidence="13">CCUG 60524</strain>
    </source>
</reference>
<organism evidence="12 13">
    <name type="scientific">Tropicimonas aquimaris</name>
    <dbReference type="NCBI Taxonomy" id="914152"/>
    <lineage>
        <taxon>Bacteria</taxon>
        <taxon>Pseudomonadati</taxon>
        <taxon>Pseudomonadota</taxon>
        <taxon>Alphaproteobacteria</taxon>
        <taxon>Rhodobacterales</taxon>
        <taxon>Roseobacteraceae</taxon>
        <taxon>Tropicimonas</taxon>
    </lineage>
</organism>
<comment type="caution">
    <text evidence="12">The sequence shown here is derived from an EMBL/GenBank/DDBJ whole genome shotgun (WGS) entry which is preliminary data.</text>
</comment>
<keyword evidence="12" id="KW-0547">Nucleotide-binding</keyword>
<dbReference type="InterPro" id="IPR000014">
    <property type="entry name" value="PAS"/>
</dbReference>
<proteinExistence type="predicted"/>
<dbReference type="SUPFAM" id="SSF52172">
    <property type="entry name" value="CheY-like"/>
    <property type="match status" value="1"/>
</dbReference>
<feature type="domain" description="PAC" evidence="11">
    <location>
        <begin position="304"/>
        <end position="358"/>
    </location>
</feature>
<feature type="transmembrane region" description="Helical" evidence="7">
    <location>
        <begin position="178"/>
        <end position="196"/>
    </location>
</feature>
<keyword evidence="7" id="KW-1133">Transmembrane helix</keyword>
<feature type="compositionally biased region" description="Basic and acidic residues" evidence="6">
    <location>
        <begin position="750"/>
        <end position="761"/>
    </location>
</feature>
<dbReference type="Pfam" id="PF00512">
    <property type="entry name" value="HisKA"/>
    <property type="match status" value="1"/>
</dbReference>
<dbReference type="PROSITE" id="PS50113">
    <property type="entry name" value="PAC"/>
    <property type="match status" value="1"/>
</dbReference>
<dbReference type="SMART" id="SM00388">
    <property type="entry name" value="HisKA"/>
    <property type="match status" value="1"/>
</dbReference>
<dbReference type="PROSITE" id="PS50112">
    <property type="entry name" value="PAS"/>
    <property type="match status" value="1"/>
</dbReference>
<dbReference type="PROSITE" id="PS50110">
    <property type="entry name" value="RESPONSE_REGULATORY"/>
    <property type="match status" value="1"/>
</dbReference>
<dbReference type="Gene3D" id="3.30.450.20">
    <property type="entry name" value="PAS domain"/>
    <property type="match status" value="1"/>
</dbReference>
<dbReference type="PANTHER" id="PTHR45339:SF1">
    <property type="entry name" value="HYBRID SIGNAL TRANSDUCTION HISTIDINE KINASE J"/>
    <property type="match status" value="1"/>
</dbReference>
<feature type="modified residue" description="4-aspartylphosphate" evidence="5">
    <location>
        <position position="672"/>
    </location>
</feature>
<dbReference type="Gene3D" id="3.40.50.2300">
    <property type="match status" value="1"/>
</dbReference>
<evidence type="ECO:0000259" key="8">
    <source>
        <dbReference type="PROSITE" id="PS50109"/>
    </source>
</evidence>
<dbReference type="RefSeq" id="WP_386078070.1">
    <property type="nucleotide sequence ID" value="NZ_JBHTJT010000051.1"/>
</dbReference>
<evidence type="ECO:0000256" key="6">
    <source>
        <dbReference type="SAM" id="MobiDB-lite"/>
    </source>
</evidence>
<keyword evidence="4" id="KW-0902">Two-component regulatory system</keyword>
<feature type="transmembrane region" description="Helical" evidence="7">
    <location>
        <begin position="93"/>
        <end position="114"/>
    </location>
</feature>
<evidence type="ECO:0000313" key="13">
    <source>
        <dbReference type="Proteomes" id="UP001597108"/>
    </source>
</evidence>
<comment type="catalytic activity">
    <reaction evidence="1">
        <text>ATP + protein L-histidine = ADP + protein N-phospho-L-histidine.</text>
        <dbReference type="EC" id="2.7.13.3"/>
    </reaction>
</comment>
<dbReference type="InterPro" id="IPR036890">
    <property type="entry name" value="HATPase_C_sf"/>
</dbReference>
<dbReference type="Pfam" id="PF02518">
    <property type="entry name" value="HATPase_c"/>
    <property type="match status" value="1"/>
</dbReference>
<evidence type="ECO:0000256" key="4">
    <source>
        <dbReference type="ARBA" id="ARBA00023012"/>
    </source>
</evidence>
<dbReference type="InterPro" id="IPR036097">
    <property type="entry name" value="HisK_dim/P_sf"/>
</dbReference>
<evidence type="ECO:0000313" key="12">
    <source>
        <dbReference type="EMBL" id="MFD0982313.1"/>
    </source>
</evidence>
<feature type="transmembrane region" description="Helical" evidence="7">
    <location>
        <begin position="153"/>
        <end position="172"/>
    </location>
</feature>
<dbReference type="EC" id="2.7.13.3" evidence="2"/>
<feature type="domain" description="PAS" evidence="10">
    <location>
        <begin position="233"/>
        <end position="303"/>
    </location>
</feature>
<dbReference type="GO" id="GO:0005524">
    <property type="term" value="F:ATP binding"/>
    <property type="evidence" value="ECO:0007669"/>
    <property type="project" value="UniProtKB-KW"/>
</dbReference>
<evidence type="ECO:0000259" key="11">
    <source>
        <dbReference type="PROSITE" id="PS50113"/>
    </source>
</evidence>
<feature type="transmembrane region" description="Helical" evidence="7">
    <location>
        <begin position="36"/>
        <end position="54"/>
    </location>
</feature>
<feature type="transmembrane region" description="Helical" evidence="7">
    <location>
        <begin position="126"/>
        <end position="144"/>
    </location>
</feature>
<keyword evidence="12" id="KW-0067">ATP-binding</keyword>
<dbReference type="PRINTS" id="PR00344">
    <property type="entry name" value="BCTRLSENSOR"/>
</dbReference>
<dbReference type="InterPro" id="IPR001789">
    <property type="entry name" value="Sig_transdc_resp-reg_receiver"/>
</dbReference>
<dbReference type="Proteomes" id="UP001597108">
    <property type="component" value="Unassembled WGS sequence"/>
</dbReference>
<dbReference type="Pfam" id="PF00072">
    <property type="entry name" value="Response_reg"/>
    <property type="match status" value="1"/>
</dbReference>
<dbReference type="Gene3D" id="1.10.287.130">
    <property type="match status" value="1"/>
</dbReference>
<dbReference type="SMART" id="SM00086">
    <property type="entry name" value="PAC"/>
    <property type="match status" value="1"/>
</dbReference>
<evidence type="ECO:0000256" key="1">
    <source>
        <dbReference type="ARBA" id="ARBA00000085"/>
    </source>
</evidence>
<dbReference type="InterPro" id="IPR011006">
    <property type="entry name" value="CheY-like_superfamily"/>
</dbReference>
<evidence type="ECO:0000259" key="10">
    <source>
        <dbReference type="PROSITE" id="PS50112"/>
    </source>
</evidence>
<protein>
    <recommendedName>
        <fullName evidence="2">histidine kinase</fullName>
        <ecNumber evidence="2">2.7.13.3</ecNumber>
    </recommendedName>
</protein>
<dbReference type="InterPro" id="IPR003594">
    <property type="entry name" value="HATPase_dom"/>
</dbReference>
<dbReference type="SUPFAM" id="SSF55785">
    <property type="entry name" value="PYP-like sensor domain (PAS domain)"/>
    <property type="match status" value="1"/>
</dbReference>
<dbReference type="SUPFAM" id="SSF55874">
    <property type="entry name" value="ATPase domain of HSP90 chaperone/DNA topoisomerase II/histidine kinase"/>
    <property type="match status" value="1"/>
</dbReference>
<keyword evidence="13" id="KW-1185">Reference proteome</keyword>
<evidence type="ECO:0000256" key="7">
    <source>
        <dbReference type="SAM" id="Phobius"/>
    </source>
</evidence>
<sequence>MDPRTEAADRSLAEFRASRSLEGRFLSYCRGRSRHFWTRQLLVVVCFPIFLTMADTGTALLTAAIVFLGDALDCAVLRHYGKRSTMGADYPRAQVVTTALGGLQALSLSLFVALVHRLGGHDAQTLAGALCMAALLDASLLYGVHSKAALVRIMIYSVTLAVILVYAIVGPFGGDRASYYDVAAALLIGYVVWVFARHLHKTRKRRSVMQLATLESARDLAHANVALESSRQTTRRLAHVAERANDSVIISYSDGCISWVNRAFTEVTGYSFSEAVGRNVNFLNGPETSEAAIRQLNSARAERRPVRVEIVNRHKDGHPIWVEVSIAPVFDDSGELEHMVSVERDISEAKRREHAVAAARKAAEDAVRARHNFLATMSHEIRTPMNGVIGTADLLLETPLDEAQRTLVRTITSSGEALLAIVNDILDFSKLESGRLDVVAEPFSPEQCLRHALELVFPLAEAKGLELSLVLPPNLPERVVGDDGRWRQILLNLLSNAIKFTEEGFVRVEVSLRMDGGKCHFLISIRDSGIGIEMERIDHIFDSFTQADANVAGRFGGTGLGLSISRLLAEAMGGEISAESRPGKGSVFHVSFSVPIAAATEAAAPRTSEAAVLPNVEELAGLVVLVAEDNKTNTLLIDKMLSAMGLETVFAVNGREAVDLFVLRRPDIVLMDMHMPILDGLEATREIREKEAQDGDAPTPIIALTANAFPEDRTMCLLAGMDDVVTKPFRKHDLHQALLEARGFHSARTRSTEDGALRHAPDPGSVQQVRLAETATPVDRPKRSPAAEVIGPDGHEVPVSIGSFR</sequence>
<dbReference type="SMART" id="SM00091">
    <property type="entry name" value="PAS"/>
    <property type="match status" value="1"/>
</dbReference>
<dbReference type="CDD" id="cd00082">
    <property type="entry name" value="HisKA"/>
    <property type="match status" value="1"/>
</dbReference>
<dbReference type="Pfam" id="PF13426">
    <property type="entry name" value="PAS_9"/>
    <property type="match status" value="1"/>
</dbReference>
<keyword evidence="7" id="KW-0812">Transmembrane</keyword>
<dbReference type="CDD" id="cd16922">
    <property type="entry name" value="HATPase_EvgS-ArcB-TorS-like"/>
    <property type="match status" value="1"/>
</dbReference>
<evidence type="ECO:0000259" key="9">
    <source>
        <dbReference type="PROSITE" id="PS50110"/>
    </source>
</evidence>
<dbReference type="SUPFAM" id="SSF47384">
    <property type="entry name" value="Homodimeric domain of signal transducing histidine kinase"/>
    <property type="match status" value="1"/>
</dbReference>
<dbReference type="InterPro" id="IPR035965">
    <property type="entry name" value="PAS-like_dom_sf"/>
</dbReference>
<feature type="region of interest" description="Disordered" evidence="6">
    <location>
        <begin position="745"/>
        <end position="805"/>
    </location>
</feature>
<evidence type="ECO:0000256" key="3">
    <source>
        <dbReference type="ARBA" id="ARBA00022553"/>
    </source>
</evidence>
<dbReference type="InterPro" id="IPR000700">
    <property type="entry name" value="PAS-assoc_C"/>
</dbReference>
<dbReference type="EMBL" id="JBHTJT010000051">
    <property type="protein sequence ID" value="MFD0982313.1"/>
    <property type="molecule type" value="Genomic_DNA"/>
</dbReference>
<accession>A0ABW3IVX5</accession>
<name>A0ABW3IVX5_9RHOB</name>
<feature type="domain" description="Histidine kinase" evidence="8">
    <location>
        <begin position="376"/>
        <end position="596"/>
    </location>
</feature>
<dbReference type="SMART" id="SM00387">
    <property type="entry name" value="HATPase_c"/>
    <property type="match status" value="1"/>
</dbReference>
<dbReference type="Gene3D" id="3.30.565.10">
    <property type="entry name" value="Histidine kinase-like ATPase, C-terminal domain"/>
    <property type="match status" value="1"/>
</dbReference>
<gene>
    <name evidence="12" type="ORF">ACFQ2S_21985</name>
</gene>
<evidence type="ECO:0000256" key="2">
    <source>
        <dbReference type="ARBA" id="ARBA00012438"/>
    </source>
</evidence>
<dbReference type="CDD" id="cd00130">
    <property type="entry name" value="PAS"/>
    <property type="match status" value="1"/>
</dbReference>
<dbReference type="InterPro" id="IPR001610">
    <property type="entry name" value="PAC"/>
</dbReference>
<evidence type="ECO:0000256" key="5">
    <source>
        <dbReference type="PROSITE-ProRule" id="PRU00169"/>
    </source>
</evidence>
<feature type="domain" description="Response regulatory" evidence="9">
    <location>
        <begin position="623"/>
        <end position="742"/>
    </location>
</feature>
<dbReference type="SMART" id="SM00448">
    <property type="entry name" value="REC"/>
    <property type="match status" value="1"/>
</dbReference>
<dbReference type="PANTHER" id="PTHR45339">
    <property type="entry name" value="HYBRID SIGNAL TRANSDUCTION HISTIDINE KINASE J"/>
    <property type="match status" value="1"/>
</dbReference>
<dbReference type="NCBIfam" id="TIGR00229">
    <property type="entry name" value="sensory_box"/>
    <property type="match status" value="1"/>
</dbReference>
<dbReference type="InterPro" id="IPR004358">
    <property type="entry name" value="Sig_transdc_His_kin-like_C"/>
</dbReference>